<dbReference type="Gene3D" id="3.40.50.280">
    <property type="entry name" value="Cobalamin-binding domain"/>
    <property type="match status" value="1"/>
</dbReference>
<organism evidence="2 3">
    <name type="scientific">Chondromyces apiculatus DSM 436</name>
    <dbReference type="NCBI Taxonomy" id="1192034"/>
    <lineage>
        <taxon>Bacteria</taxon>
        <taxon>Pseudomonadati</taxon>
        <taxon>Myxococcota</taxon>
        <taxon>Polyangia</taxon>
        <taxon>Polyangiales</taxon>
        <taxon>Polyangiaceae</taxon>
        <taxon>Chondromyces</taxon>
    </lineage>
</organism>
<evidence type="ECO:0000313" key="2">
    <source>
        <dbReference type="EMBL" id="EYF05459.1"/>
    </source>
</evidence>
<dbReference type="GO" id="GO:0031419">
    <property type="term" value="F:cobalamin binding"/>
    <property type="evidence" value="ECO:0007669"/>
    <property type="project" value="InterPro"/>
</dbReference>
<protein>
    <submittedName>
        <fullName evidence="2">Methylaspartate mutase S chain</fullName>
    </submittedName>
</protein>
<dbReference type="Pfam" id="PF02310">
    <property type="entry name" value="B12-binding"/>
    <property type="match status" value="1"/>
</dbReference>
<dbReference type="AlphaFoldDB" id="A0A017T896"/>
<evidence type="ECO:0000313" key="3">
    <source>
        <dbReference type="Proteomes" id="UP000019678"/>
    </source>
</evidence>
<name>A0A017T896_9BACT</name>
<dbReference type="eggNOG" id="COG2185">
    <property type="taxonomic scope" value="Bacteria"/>
</dbReference>
<dbReference type="STRING" id="1192034.CAP_3186"/>
<gene>
    <name evidence="2" type="ORF">CAP_3186</name>
</gene>
<feature type="domain" description="B12-binding" evidence="1">
    <location>
        <begin position="15"/>
        <end position="149"/>
    </location>
</feature>
<comment type="caution">
    <text evidence="2">The sequence shown here is derived from an EMBL/GenBank/DDBJ whole genome shotgun (WGS) entry which is preliminary data.</text>
</comment>
<evidence type="ECO:0000259" key="1">
    <source>
        <dbReference type="PROSITE" id="PS51332"/>
    </source>
</evidence>
<reference evidence="2 3" key="1">
    <citation type="submission" date="2013-05" db="EMBL/GenBank/DDBJ databases">
        <title>Genome assembly of Chondromyces apiculatus DSM 436.</title>
        <authorList>
            <person name="Sharma G."/>
            <person name="Khatri I."/>
            <person name="Kaur C."/>
            <person name="Mayilraj S."/>
            <person name="Subramanian S."/>
        </authorList>
    </citation>
    <scope>NUCLEOTIDE SEQUENCE [LARGE SCALE GENOMIC DNA]</scope>
    <source>
        <strain evidence="2 3">DSM 436</strain>
    </source>
</reference>
<dbReference type="EMBL" id="ASRX01000023">
    <property type="protein sequence ID" value="EYF05459.1"/>
    <property type="molecule type" value="Genomic_DNA"/>
</dbReference>
<keyword evidence="3" id="KW-1185">Reference proteome</keyword>
<accession>A0A017T896</accession>
<dbReference type="PROSITE" id="PS51332">
    <property type="entry name" value="B12_BINDING"/>
    <property type="match status" value="1"/>
</dbReference>
<dbReference type="InterPro" id="IPR036724">
    <property type="entry name" value="Cobalamin-bd_sf"/>
</dbReference>
<dbReference type="SUPFAM" id="SSF52242">
    <property type="entry name" value="Cobalamin (vitamin B12)-binding domain"/>
    <property type="match status" value="1"/>
</dbReference>
<dbReference type="GO" id="GO:0046872">
    <property type="term" value="F:metal ion binding"/>
    <property type="evidence" value="ECO:0007669"/>
    <property type="project" value="InterPro"/>
</dbReference>
<dbReference type="Proteomes" id="UP000019678">
    <property type="component" value="Unassembled WGS sequence"/>
</dbReference>
<dbReference type="InterPro" id="IPR006158">
    <property type="entry name" value="Cobalamin-bd"/>
</dbReference>
<sequence length="160" mass="17098">MSKLPPTHAAIVPDAGKVILGVAASDAHAVANHLIAHYLRGLGFQVINLGVCTPVSEFMGAYDEHRDALAIAIGSMNGHALQDLRELKLLKQRHQVRCPVILGGNLSVGSRKRDGLEADLQEVGVTMILESPEQLGQHLLRLRDQQRAAAPIRVAAGGAR</sequence>
<proteinExistence type="predicted"/>
<dbReference type="RefSeq" id="WP_231511521.1">
    <property type="nucleotide sequence ID" value="NZ_ASRX01000023.1"/>
</dbReference>